<protein>
    <submittedName>
        <fullName evidence="9">ABC transporter ATP-binding protein</fullName>
    </submittedName>
</protein>
<dbReference type="InterPro" id="IPR003593">
    <property type="entry name" value="AAA+_ATPase"/>
</dbReference>
<dbReference type="PROSITE" id="PS50893">
    <property type="entry name" value="ABC_TRANSPORTER_2"/>
    <property type="match status" value="1"/>
</dbReference>
<dbReference type="SUPFAM" id="SSF52540">
    <property type="entry name" value="P-loop containing nucleoside triphosphate hydrolases"/>
    <property type="match status" value="2"/>
</dbReference>
<proteinExistence type="inferred from homology"/>
<feature type="domain" description="ABC transporter" evidence="8">
    <location>
        <begin position="12"/>
        <end position="259"/>
    </location>
</feature>
<dbReference type="PROSITE" id="PS00211">
    <property type="entry name" value="ABC_TRANSPORTER_1"/>
    <property type="match status" value="1"/>
</dbReference>
<evidence type="ECO:0000313" key="10">
    <source>
        <dbReference type="Proteomes" id="UP001260872"/>
    </source>
</evidence>
<evidence type="ECO:0000256" key="4">
    <source>
        <dbReference type="ARBA" id="ARBA00022475"/>
    </source>
</evidence>
<dbReference type="CDD" id="cd03257">
    <property type="entry name" value="ABC_NikE_OppD_transporters"/>
    <property type="match status" value="1"/>
</dbReference>
<comment type="similarity">
    <text evidence="2">Belongs to the ABC transporter superfamily.</text>
</comment>
<dbReference type="Gene3D" id="3.40.50.300">
    <property type="entry name" value="P-loop containing nucleotide triphosphate hydrolases"/>
    <property type="match status" value="2"/>
</dbReference>
<evidence type="ECO:0000256" key="5">
    <source>
        <dbReference type="ARBA" id="ARBA00022741"/>
    </source>
</evidence>
<gene>
    <name evidence="9" type="ORF">RH857_05515</name>
</gene>
<organism evidence="9 10">
    <name type="scientific">Nesterenkonia flava</name>
    <dbReference type="NCBI Taxonomy" id="469799"/>
    <lineage>
        <taxon>Bacteria</taxon>
        <taxon>Bacillati</taxon>
        <taxon>Actinomycetota</taxon>
        <taxon>Actinomycetes</taxon>
        <taxon>Micrococcales</taxon>
        <taxon>Micrococcaceae</taxon>
        <taxon>Nesterenkonia</taxon>
    </lineage>
</organism>
<comment type="subcellular location">
    <subcellularLocation>
        <location evidence="1">Cell membrane</location>
        <topology evidence="1">Peripheral membrane protein</topology>
    </subcellularLocation>
</comment>
<evidence type="ECO:0000256" key="1">
    <source>
        <dbReference type="ARBA" id="ARBA00004202"/>
    </source>
</evidence>
<dbReference type="InterPro" id="IPR050388">
    <property type="entry name" value="ABC_Ni/Peptide_Import"/>
</dbReference>
<dbReference type="PANTHER" id="PTHR43297">
    <property type="entry name" value="OLIGOPEPTIDE TRANSPORT ATP-BINDING PROTEIN APPD"/>
    <property type="match status" value="1"/>
</dbReference>
<dbReference type="InterPro" id="IPR027417">
    <property type="entry name" value="P-loop_NTPase"/>
</dbReference>
<evidence type="ECO:0000256" key="3">
    <source>
        <dbReference type="ARBA" id="ARBA00022448"/>
    </source>
</evidence>
<keyword evidence="7" id="KW-0472">Membrane</keyword>
<keyword evidence="10" id="KW-1185">Reference proteome</keyword>
<dbReference type="InterPro" id="IPR003439">
    <property type="entry name" value="ABC_transporter-like_ATP-bd"/>
</dbReference>
<evidence type="ECO:0000259" key="8">
    <source>
        <dbReference type="PROSITE" id="PS50893"/>
    </source>
</evidence>
<keyword evidence="5" id="KW-0547">Nucleotide-binding</keyword>
<keyword evidence="6 9" id="KW-0067">ATP-binding</keyword>
<name>A0ABU1FSE5_9MICC</name>
<evidence type="ECO:0000313" key="9">
    <source>
        <dbReference type="EMBL" id="MDR5711590.1"/>
    </source>
</evidence>
<dbReference type="PANTHER" id="PTHR43297:SF2">
    <property type="entry name" value="DIPEPTIDE TRANSPORT ATP-BINDING PROTEIN DPPD"/>
    <property type="match status" value="1"/>
</dbReference>
<evidence type="ECO:0000256" key="7">
    <source>
        <dbReference type="ARBA" id="ARBA00023136"/>
    </source>
</evidence>
<accession>A0ABU1FSE5</accession>
<dbReference type="EMBL" id="JAVKGT010000010">
    <property type="protein sequence ID" value="MDR5711590.1"/>
    <property type="molecule type" value="Genomic_DNA"/>
</dbReference>
<dbReference type="RefSeq" id="WP_310536972.1">
    <property type="nucleotide sequence ID" value="NZ_BAAAOC010000020.1"/>
</dbReference>
<reference evidence="10" key="1">
    <citation type="submission" date="2023-07" db="EMBL/GenBank/DDBJ databases">
        <title>Description of three actinobacteria isolated from air of manufacturing shop in a pharmaceutical factory.</title>
        <authorList>
            <person name="Zhang D.-F."/>
        </authorList>
    </citation>
    <scope>NUCLEOTIDE SEQUENCE [LARGE SCALE GENOMIC DNA]</scope>
    <source>
        <strain evidence="10">CCTCC AB 207010</strain>
    </source>
</reference>
<dbReference type="GO" id="GO:0005524">
    <property type="term" value="F:ATP binding"/>
    <property type="evidence" value="ECO:0007669"/>
    <property type="project" value="UniProtKB-KW"/>
</dbReference>
<dbReference type="Proteomes" id="UP001260872">
    <property type="component" value="Unassembled WGS sequence"/>
</dbReference>
<dbReference type="InterPro" id="IPR017871">
    <property type="entry name" value="ABC_transporter-like_CS"/>
</dbReference>
<sequence length="367" mass="39377">MQTQTVPPVLEVRNLSVGFNNDDDTTWVTREVSFAVEPGKTLAIVGESGSGKSVTSMAVLDLLPSNAVREGEALLRGEDLVSASKERLRAVRGNDVAMIFQEPMTALNPVFTIGRQIVDALQAHEKVPSAQARARAVELLKLVGIPEPERRIKSFPHQLSGGQRQRAMIAIAISKNPSVLIADEPTTALDVTVQAEILALLRRLQTEMDMAIVLITHDMGVVADMADDVIVMRHGEIVERAEVRSLFASPEHEYTRALLAAVPRIESIIDPEPTPVPHQEDAGTTAALDIQALHVRYPGRWGRPGFQAVKDVSLTIPQGQILGLVGESGSGKSTIGKAVVGLAPVESGSIRINGIAVGARGKAAHRR</sequence>
<evidence type="ECO:0000256" key="6">
    <source>
        <dbReference type="ARBA" id="ARBA00022840"/>
    </source>
</evidence>
<dbReference type="SMART" id="SM00382">
    <property type="entry name" value="AAA"/>
    <property type="match status" value="1"/>
</dbReference>
<keyword evidence="3" id="KW-0813">Transport</keyword>
<comment type="caution">
    <text evidence="9">The sequence shown here is derived from an EMBL/GenBank/DDBJ whole genome shotgun (WGS) entry which is preliminary data.</text>
</comment>
<keyword evidence="4" id="KW-1003">Cell membrane</keyword>
<dbReference type="Pfam" id="PF00005">
    <property type="entry name" value="ABC_tran"/>
    <property type="match status" value="2"/>
</dbReference>
<evidence type="ECO:0000256" key="2">
    <source>
        <dbReference type="ARBA" id="ARBA00005417"/>
    </source>
</evidence>